<dbReference type="AlphaFoldDB" id="A0A9X3WE03"/>
<dbReference type="InterPro" id="IPR038734">
    <property type="entry name" value="YhaN_AAA"/>
</dbReference>
<evidence type="ECO:0000313" key="5">
    <source>
        <dbReference type="Proteomes" id="UP001145069"/>
    </source>
</evidence>
<evidence type="ECO:0000256" key="1">
    <source>
        <dbReference type="SAM" id="Coils"/>
    </source>
</evidence>
<dbReference type="RefSeq" id="WP_272446350.1">
    <property type="nucleotide sequence ID" value="NZ_JAMQKC010000007.1"/>
</dbReference>
<organism evidence="4 5">
    <name type="scientific">Aquibacillus salsiterrae</name>
    <dbReference type="NCBI Taxonomy" id="2950439"/>
    <lineage>
        <taxon>Bacteria</taxon>
        <taxon>Bacillati</taxon>
        <taxon>Bacillota</taxon>
        <taxon>Bacilli</taxon>
        <taxon>Bacillales</taxon>
        <taxon>Bacillaceae</taxon>
        <taxon>Aquibacillus</taxon>
    </lineage>
</organism>
<dbReference type="PANTHER" id="PTHR41259">
    <property type="entry name" value="DOUBLE-STRAND BREAK REPAIR RAD50 ATPASE, PUTATIVE-RELATED"/>
    <property type="match status" value="1"/>
</dbReference>
<feature type="coiled-coil region" evidence="1">
    <location>
        <begin position="378"/>
        <end position="419"/>
    </location>
</feature>
<dbReference type="EMBL" id="JAMQKC010000007">
    <property type="protein sequence ID" value="MDC3417283.1"/>
    <property type="molecule type" value="Genomic_DNA"/>
</dbReference>
<dbReference type="SUPFAM" id="SSF52540">
    <property type="entry name" value="P-loop containing nucleoside triphosphate hydrolases"/>
    <property type="match status" value="1"/>
</dbReference>
<feature type="coiled-coil region" evidence="1">
    <location>
        <begin position="724"/>
        <end position="751"/>
    </location>
</feature>
<comment type="caution">
    <text evidence="4">The sequence shown here is derived from an EMBL/GenBank/DDBJ whole genome shotgun (WGS) entry which is preliminary data.</text>
</comment>
<keyword evidence="2" id="KW-0812">Transmembrane</keyword>
<reference evidence="4" key="1">
    <citation type="submission" date="2022-06" db="EMBL/GenBank/DDBJ databases">
        <title>Aquibacillus sp. a new bacterium isolated from soil saline samples.</title>
        <authorList>
            <person name="Galisteo C."/>
            <person name="De La Haba R."/>
            <person name="Sanchez-Porro C."/>
            <person name="Ventosa A."/>
        </authorList>
    </citation>
    <scope>NUCLEOTIDE SEQUENCE</scope>
    <source>
        <strain evidence="4">3ASR75-54</strain>
    </source>
</reference>
<dbReference type="InterPro" id="IPR027417">
    <property type="entry name" value="P-loop_NTPase"/>
</dbReference>
<keyword evidence="1" id="KW-0175">Coiled coil</keyword>
<sequence>MRVKRANIYGFGKWQDYQIDFPDTSLVVINGANESGKSTLRQFLLFMLFGFPPKKRELYMPKTGGRMGGQLTVSTESDGVFSIERIHDRRNGEAVCWLADGTVMDEEWLKIRLNGIDEKTYNSIFSFDAKQLTTLDNISREQLGDVLLGIGMAGTEKIYTIEKELENELNDLFKPQGRRPTINECLNEIARHYTKMKELEIREIAYNDKKRTERELAEEINLLQRELVQLTHKRDSYHKLIDMYPLIEDYHHTVRELSLYPEQLTFPENGFTRYQQVKEYVLPLRSELFAVTNQLKDYHEHLTMIQAQMLSASVLEQLKYTVASFDSYAITKKQMEEKNKEVTHLKQTLTNELSTLEIGFTVDNLATLSFPFHVEETWFRLKQELEQIEQEKDNIANELSRIDHQMNQLLTERNKLENEQIEEHSLGQFIQKVEKKEAHNQREPETYKQTQWQQFIENDKKINHRTLVIAGILSALIILVGWFANQPLLLLVSIVLVSIVVFFQSISKRRNKWMDNLFDVDEARTEIISDDEYYELKEMVSRQEQIKQHILSMNNELHQLEVDRLKRKERQRFFNQKKSATDQYVQEEIAAYPFLQGVSVKHWPLLYRRLSVILDKYEQMVEKEEQFNYLCNQNRNYEQDLFHWIEKKGLMEEKQTIENAVVFLKELLKEQTRLSNQHDHYTQLFKQLNEQERELNRKLLPYNEELQQLFSIAAVTNEEDFLKKGKQAEAKKQLNDKLIQLKKQLETVVTNSNINQLEETDIAFIKGKYDQITQTMTEMDGLLESKRQALADIRSVIHHLENSEDFSMMKHRYANDLDRLQHLAKKWAVLTVAKDKLTETKNVYQDKYLPKVIEQTSTYFRRLTFGRYVQVYPPIDKHSIQVEDERGIRFTAEQLSQGTRDQLYVALRIALSTLSNSDANLPFFIDDAFVHFDHRREQVMFDILVEVSNNQQVIVFTYDQIWKDYANKRSGVFVKEVLTTD</sequence>
<name>A0A9X3WE03_9BACI</name>
<protein>
    <submittedName>
        <fullName evidence="4">AAA family ATPase</fullName>
    </submittedName>
</protein>
<feature type="domain" description="YhaN AAA" evidence="3">
    <location>
        <begin position="1"/>
        <end position="203"/>
    </location>
</feature>
<dbReference type="PANTHER" id="PTHR41259:SF1">
    <property type="entry name" value="DOUBLE-STRAND BREAK REPAIR RAD50 ATPASE, PUTATIVE-RELATED"/>
    <property type="match status" value="1"/>
</dbReference>
<proteinExistence type="predicted"/>
<gene>
    <name evidence="4" type="ORF">NC799_10190</name>
</gene>
<keyword evidence="2" id="KW-1133">Transmembrane helix</keyword>
<feature type="transmembrane region" description="Helical" evidence="2">
    <location>
        <begin position="466"/>
        <end position="483"/>
    </location>
</feature>
<keyword evidence="5" id="KW-1185">Reference proteome</keyword>
<evidence type="ECO:0000313" key="4">
    <source>
        <dbReference type="EMBL" id="MDC3417283.1"/>
    </source>
</evidence>
<dbReference type="Gene3D" id="3.40.50.300">
    <property type="entry name" value="P-loop containing nucleotide triphosphate hydrolases"/>
    <property type="match status" value="2"/>
</dbReference>
<accession>A0A9X3WE03</accession>
<dbReference type="Pfam" id="PF13514">
    <property type="entry name" value="AAA_27"/>
    <property type="match status" value="1"/>
</dbReference>
<evidence type="ECO:0000259" key="3">
    <source>
        <dbReference type="Pfam" id="PF13514"/>
    </source>
</evidence>
<dbReference type="Proteomes" id="UP001145069">
    <property type="component" value="Unassembled WGS sequence"/>
</dbReference>
<evidence type="ECO:0000256" key="2">
    <source>
        <dbReference type="SAM" id="Phobius"/>
    </source>
</evidence>
<feature type="transmembrane region" description="Helical" evidence="2">
    <location>
        <begin position="489"/>
        <end position="506"/>
    </location>
</feature>
<keyword evidence="2" id="KW-0472">Membrane</keyword>
<feature type="coiled-coil region" evidence="1">
    <location>
        <begin position="182"/>
        <end position="233"/>
    </location>
</feature>